<comment type="pathway">
    <text evidence="2">Amino-acid biosynthesis; L-threonine biosynthesis; L-threonine from L-aspartate: step 5/5.</text>
</comment>
<comment type="cofactor">
    <cofactor evidence="1 12">
        <name>pyridoxal 5'-phosphate</name>
        <dbReference type="ChEBI" id="CHEBI:597326"/>
    </cofactor>
</comment>
<gene>
    <name evidence="15" type="ORF">I5E68_02085</name>
</gene>
<dbReference type="RefSeq" id="WP_197160297.1">
    <property type="nucleotide sequence ID" value="NZ_JADZGI010000001.1"/>
</dbReference>
<comment type="catalytic activity">
    <reaction evidence="10">
        <text>O-phospho-L-homoserine + H2O = L-threonine + phosphate</text>
        <dbReference type="Rhea" id="RHEA:10840"/>
        <dbReference type="ChEBI" id="CHEBI:15377"/>
        <dbReference type="ChEBI" id="CHEBI:43474"/>
        <dbReference type="ChEBI" id="CHEBI:57590"/>
        <dbReference type="ChEBI" id="CHEBI:57926"/>
        <dbReference type="EC" id="4.2.3.1"/>
    </reaction>
</comment>
<evidence type="ECO:0000256" key="2">
    <source>
        <dbReference type="ARBA" id="ARBA00004979"/>
    </source>
</evidence>
<keyword evidence="7" id="KW-0791">Threonine biosynthesis</keyword>
<dbReference type="NCBIfam" id="TIGR00260">
    <property type="entry name" value="thrC"/>
    <property type="match status" value="1"/>
</dbReference>
<evidence type="ECO:0000313" key="16">
    <source>
        <dbReference type="Proteomes" id="UP000617634"/>
    </source>
</evidence>
<dbReference type="InterPro" id="IPR004450">
    <property type="entry name" value="Thr_synthase-like"/>
</dbReference>
<dbReference type="PROSITE" id="PS00165">
    <property type="entry name" value="DEHYDRATASE_SER_THR"/>
    <property type="match status" value="1"/>
</dbReference>
<sequence>MDYISTRGNAPVLDFEGATLAGLASDGGLYVPAEWPRFSESEIAGMAGLPYAELAARVMAPFVGTSLTYERLLELTTQAYGRFAHKAVTPMVQLDEQHWVLELFHGPTLAFKDVALQLLGLFFEEFLSRSERNLTIVGATSGDTGSAAIDAVAGRAKVDVFMLHPEGRVSDVQRRQMTTVLAPNVHNIAINGSFDDAQAMVKRMFNDKDMTDRFAIGAVNSINWARLMAQVVYYFAAAVQLGAPQRKVAFSVPTGNFGDVFAGYVAAKMGLPIEKLIVATNVNDILHRALSSGDYSQGTVTPTAAPSMDIQVSSNFERLLFDLGGRDGAAMAAQMKGFEADKAMQLSNAQREGAAALFQSARTDADEMASTIRWAWENCGELIDPHTACGLFAARTAGIDASVPVVTLATAHPAKFPEAVERSTGHRPSLPARVGDLFDREEKCVKLPGDYDAIAAFVAEHASPKA</sequence>
<comment type="similarity">
    <text evidence="3">Belongs to the threonine synthase family.</text>
</comment>
<keyword evidence="8 12" id="KW-0663">Pyridoxal phosphate</keyword>
<reference evidence="15" key="1">
    <citation type="submission" date="2020-11" db="EMBL/GenBank/DDBJ databases">
        <title>Novosphingobium aureum sp. nov., a marine bacterium isolated from sediment of a salt flat.</title>
        <authorList>
            <person name="Yoo Y."/>
            <person name="Kim J.-J."/>
        </authorList>
    </citation>
    <scope>NUCLEOTIDE SEQUENCE</scope>
    <source>
        <strain evidence="15">YJ-S2-02</strain>
    </source>
</reference>
<dbReference type="InterPro" id="IPR001926">
    <property type="entry name" value="TrpB-like_PALP"/>
</dbReference>
<evidence type="ECO:0000259" key="13">
    <source>
        <dbReference type="Pfam" id="PF00291"/>
    </source>
</evidence>
<evidence type="ECO:0000259" key="14">
    <source>
        <dbReference type="Pfam" id="PF14821"/>
    </source>
</evidence>
<dbReference type="InterPro" id="IPR037158">
    <property type="entry name" value="Thr_synth_N_sf"/>
</dbReference>
<dbReference type="PANTHER" id="PTHR42690">
    <property type="entry name" value="THREONINE SYNTHASE FAMILY MEMBER"/>
    <property type="match status" value="1"/>
</dbReference>
<dbReference type="Gene3D" id="3.40.50.1100">
    <property type="match status" value="2"/>
</dbReference>
<organism evidence="15 16">
    <name type="scientific">Novosphingobium aureum</name>
    <dbReference type="NCBI Taxonomy" id="2792964"/>
    <lineage>
        <taxon>Bacteria</taxon>
        <taxon>Pseudomonadati</taxon>
        <taxon>Pseudomonadota</taxon>
        <taxon>Alphaproteobacteria</taxon>
        <taxon>Sphingomonadales</taxon>
        <taxon>Sphingomonadaceae</taxon>
        <taxon>Novosphingobium</taxon>
    </lineage>
</organism>
<proteinExistence type="inferred from homology"/>
<name>A0A931H9N4_9SPHN</name>
<evidence type="ECO:0000256" key="9">
    <source>
        <dbReference type="ARBA" id="ARBA00023239"/>
    </source>
</evidence>
<feature type="modified residue" description="N6-(pyridoxal phosphate)lysine" evidence="12">
    <location>
        <position position="112"/>
    </location>
</feature>
<dbReference type="PANTHER" id="PTHR42690:SF1">
    <property type="entry name" value="THREONINE SYNTHASE-LIKE 2"/>
    <property type="match status" value="1"/>
</dbReference>
<dbReference type="GO" id="GO:0009088">
    <property type="term" value="P:threonine biosynthetic process"/>
    <property type="evidence" value="ECO:0007669"/>
    <property type="project" value="UniProtKB-UniRule"/>
</dbReference>
<evidence type="ECO:0000313" key="15">
    <source>
        <dbReference type="EMBL" id="MBH0111739.1"/>
    </source>
</evidence>
<evidence type="ECO:0000256" key="11">
    <source>
        <dbReference type="NCBIfam" id="TIGR00260"/>
    </source>
</evidence>
<dbReference type="AlphaFoldDB" id="A0A931H9N4"/>
<dbReference type="Pfam" id="PF24857">
    <property type="entry name" value="THR4_C"/>
    <property type="match status" value="1"/>
</dbReference>
<evidence type="ECO:0000256" key="3">
    <source>
        <dbReference type="ARBA" id="ARBA00005517"/>
    </source>
</evidence>
<dbReference type="Pfam" id="PF14821">
    <property type="entry name" value="Thr_synth_N"/>
    <property type="match status" value="1"/>
</dbReference>
<dbReference type="InterPro" id="IPR000634">
    <property type="entry name" value="Ser/Thr_deHydtase_PyrdxlP-BS"/>
</dbReference>
<evidence type="ECO:0000256" key="8">
    <source>
        <dbReference type="ARBA" id="ARBA00022898"/>
    </source>
</evidence>
<evidence type="ECO:0000256" key="6">
    <source>
        <dbReference type="ARBA" id="ARBA00022605"/>
    </source>
</evidence>
<feature type="domain" description="Threonine synthase N-terminal" evidence="14">
    <location>
        <begin position="3"/>
        <end position="80"/>
    </location>
</feature>
<comment type="caution">
    <text evidence="15">The sequence shown here is derived from an EMBL/GenBank/DDBJ whole genome shotgun (WGS) entry which is preliminary data.</text>
</comment>
<dbReference type="EC" id="4.2.3.1" evidence="4 11"/>
<dbReference type="GO" id="GO:0004795">
    <property type="term" value="F:threonine synthase activity"/>
    <property type="evidence" value="ECO:0007669"/>
    <property type="project" value="UniProtKB-UniRule"/>
</dbReference>
<dbReference type="InterPro" id="IPR051166">
    <property type="entry name" value="Threonine_Synthase"/>
</dbReference>
<dbReference type="Proteomes" id="UP000617634">
    <property type="component" value="Unassembled WGS sequence"/>
</dbReference>
<feature type="domain" description="Tryptophan synthase beta chain-like PALP" evidence="13">
    <location>
        <begin position="87"/>
        <end position="326"/>
    </location>
</feature>
<dbReference type="SUPFAM" id="SSF53686">
    <property type="entry name" value="Tryptophan synthase beta subunit-like PLP-dependent enzymes"/>
    <property type="match status" value="1"/>
</dbReference>
<dbReference type="GO" id="GO:0030170">
    <property type="term" value="F:pyridoxal phosphate binding"/>
    <property type="evidence" value="ECO:0007669"/>
    <property type="project" value="InterPro"/>
</dbReference>
<dbReference type="InterPro" id="IPR036052">
    <property type="entry name" value="TrpB-like_PALP_sf"/>
</dbReference>
<keyword evidence="16" id="KW-1185">Reference proteome</keyword>
<dbReference type="Gene3D" id="3.90.1380.10">
    <property type="entry name" value="Threonine synthase, N-terminal domain"/>
    <property type="match status" value="1"/>
</dbReference>
<evidence type="ECO:0000256" key="12">
    <source>
        <dbReference type="PIRSR" id="PIRSR604450-51"/>
    </source>
</evidence>
<dbReference type="InterPro" id="IPR029144">
    <property type="entry name" value="Thr_synth_N"/>
</dbReference>
<evidence type="ECO:0000256" key="7">
    <source>
        <dbReference type="ARBA" id="ARBA00022697"/>
    </source>
</evidence>
<protein>
    <recommendedName>
        <fullName evidence="5 11">Threonine synthase</fullName>
        <ecNumber evidence="4 11">4.2.3.1</ecNumber>
    </recommendedName>
</protein>
<evidence type="ECO:0000256" key="1">
    <source>
        <dbReference type="ARBA" id="ARBA00001933"/>
    </source>
</evidence>
<evidence type="ECO:0000256" key="5">
    <source>
        <dbReference type="ARBA" id="ARBA00018679"/>
    </source>
</evidence>
<dbReference type="Pfam" id="PF00291">
    <property type="entry name" value="PALP"/>
    <property type="match status" value="1"/>
</dbReference>
<keyword evidence="9 15" id="KW-0456">Lyase</keyword>
<accession>A0A931H9N4</accession>
<dbReference type="EMBL" id="JADZGI010000001">
    <property type="protein sequence ID" value="MBH0111739.1"/>
    <property type="molecule type" value="Genomic_DNA"/>
</dbReference>
<evidence type="ECO:0000256" key="4">
    <source>
        <dbReference type="ARBA" id="ARBA00013028"/>
    </source>
</evidence>
<dbReference type="CDD" id="cd01560">
    <property type="entry name" value="Thr-synth_2"/>
    <property type="match status" value="1"/>
</dbReference>
<evidence type="ECO:0000256" key="10">
    <source>
        <dbReference type="ARBA" id="ARBA00049144"/>
    </source>
</evidence>
<keyword evidence="6" id="KW-0028">Amino-acid biosynthesis</keyword>